<proteinExistence type="predicted"/>
<keyword evidence="1" id="KW-0677">Repeat</keyword>
<dbReference type="InterPro" id="IPR000644">
    <property type="entry name" value="CBS_dom"/>
</dbReference>
<protein>
    <recommendedName>
        <fullName evidence="5">CBS domain-containing protein</fullName>
    </recommendedName>
</protein>
<dbReference type="KEGG" id="ccac:CcaHIS019_0705290"/>
<dbReference type="InterPro" id="IPR046342">
    <property type="entry name" value="CBS_dom_sf"/>
</dbReference>
<dbReference type="Proteomes" id="UP001233271">
    <property type="component" value="Chromosome 7b"/>
</dbReference>
<dbReference type="GeneID" id="85498818"/>
<dbReference type="EMBL" id="AP028219">
    <property type="protein sequence ID" value="BEI94948.1"/>
    <property type="molecule type" value="Genomic_DNA"/>
</dbReference>
<dbReference type="SUPFAM" id="SSF54631">
    <property type="entry name" value="CBS-domain pair"/>
    <property type="match status" value="1"/>
</dbReference>
<evidence type="ECO:0000256" key="2">
    <source>
        <dbReference type="ARBA" id="ARBA00023122"/>
    </source>
</evidence>
<feature type="compositionally biased region" description="Pro residues" evidence="4">
    <location>
        <begin position="30"/>
        <end position="58"/>
    </location>
</feature>
<gene>
    <name evidence="6" type="ORF">CcaverHIS019_0705290</name>
</gene>
<dbReference type="Gene3D" id="3.10.580.10">
    <property type="entry name" value="CBS-domain"/>
    <property type="match status" value="1"/>
</dbReference>
<evidence type="ECO:0000313" key="6">
    <source>
        <dbReference type="EMBL" id="BEI94948.1"/>
    </source>
</evidence>
<sequence>MEQPSNVTRTQSHRRRPSLQLPPAASPRAIPLPSPRAIPTTSPRPIPITSPRAVPLPVPQRHGSFVGSYGSMTDFTSMSPRALRRRSMSGSFSGSASLGNSFVLGPSVTDELDSWLDVTAEDVLKEADVETPHVTGDTGLEKATELLLSSDANCLLVEIGGGYGLFDYSDLNTVLLLVLISASQGVTDDVFDDRSRELVNYFKRGIRFGIGAVCDISQKNPCHSFPPHTPLRRLLPLFASGIHRVVITGETPQILTALALLAHLTRKPPPIFRMPLGEVDLPLHQLVSLPQTATVLDAMQVMSLNGLSAIGVTNGEPDREGELDSLVGVVTATDCAKAVVPSEGKQALEMGLSDMCKGVLSKYPGGDLGEERVPVHTITPATTVLHAASLILATSSVRVFMRTPPAASPPLSPVSSLDRFSPPASPSLDGAAVGLPTPPPTVLSSQYVISVLDILACLARSAPGKLSPFEPTLGPESWDMLPDSVSRRRRRASSSITGFATWRWAGDLAPF</sequence>
<name>A0AA48LAN6_9TREE</name>
<dbReference type="InterPro" id="IPR050511">
    <property type="entry name" value="AMPK_gamma/SDS23_families"/>
</dbReference>
<keyword evidence="2 3" id="KW-0129">CBS domain</keyword>
<evidence type="ECO:0000259" key="5">
    <source>
        <dbReference type="PROSITE" id="PS51371"/>
    </source>
</evidence>
<reference evidence="6" key="1">
    <citation type="journal article" date="2023" name="BMC Genomics">
        <title>Chromosome-level genome assemblies of Cutaneotrichosporon spp. (Trichosporonales, Basidiomycota) reveal imbalanced evolution between nucleotide sequences and chromosome synteny.</title>
        <authorList>
            <person name="Kobayashi Y."/>
            <person name="Kayamori A."/>
            <person name="Aoki K."/>
            <person name="Shiwa Y."/>
            <person name="Matsutani M."/>
            <person name="Fujita N."/>
            <person name="Sugita T."/>
            <person name="Iwasaki W."/>
            <person name="Tanaka N."/>
            <person name="Takashima M."/>
        </authorList>
    </citation>
    <scope>NUCLEOTIDE SEQUENCE</scope>
    <source>
        <strain evidence="6">HIS019</strain>
    </source>
</reference>
<dbReference type="PANTHER" id="PTHR13780">
    <property type="entry name" value="AMP-ACTIVATED PROTEIN KINASE, GAMMA REGULATORY SUBUNIT"/>
    <property type="match status" value="1"/>
</dbReference>
<dbReference type="RefSeq" id="XP_060460213.1">
    <property type="nucleotide sequence ID" value="XM_060603972.1"/>
</dbReference>
<dbReference type="PROSITE" id="PS51371">
    <property type="entry name" value="CBS"/>
    <property type="match status" value="1"/>
</dbReference>
<keyword evidence="7" id="KW-1185">Reference proteome</keyword>
<dbReference type="Pfam" id="PF00571">
    <property type="entry name" value="CBS"/>
    <property type="match status" value="1"/>
</dbReference>
<evidence type="ECO:0000256" key="3">
    <source>
        <dbReference type="PROSITE-ProRule" id="PRU00703"/>
    </source>
</evidence>
<evidence type="ECO:0000256" key="4">
    <source>
        <dbReference type="SAM" id="MobiDB-lite"/>
    </source>
</evidence>
<evidence type="ECO:0000256" key="1">
    <source>
        <dbReference type="ARBA" id="ARBA00022737"/>
    </source>
</evidence>
<accession>A0AA48LAN6</accession>
<feature type="domain" description="CBS" evidence="5">
    <location>
        <begin position="282"/>
        <end position="348"/>
    </location>
</feature>
<feature type="region of interest" description="Disordered" evidence="4">
    <location>
        <begin position="1"/>
        <end position="59"/>
    </location>
</feature>
<organism evidence="6 7">
    <name type="scientific">Cutaneotrichosporon cavernicola</name>
    <dbReference type="NCBI Taxonomy" id="279322"/>
    <lineage>
        <taxon>Eukaryota</taxon>
        <taxon>Fungi</taxon>
        <taxon>Dikarya</taxon>
        <taxon>Basidiomycota</taxon>
        <taxon>Agaricomycotina</taxon>
        <taxon>Tremellomycetes</taxon>
        <taxon>Trichosporonales</taxon>
        <taxon>Trichosporonaceae</taxon>
        <taxon>Cutaneotrichosporon</taxon>
    </lineage>
</organism>
<evidence type="ECO:0000313" key="7">
    <source>
        <dbReference type="Proteomes" id="UP001233271"/>
    </source>
</evidence>
<dbReference type="AlphaFoldDB" id="A0AA48LAN6"/>
<feature type="compositionally biased region" description="Polar residues" evidence="4">
    <location>
        <begin position="1"/>
        <end position="10"/>
    </location>
</feature>